<dbReference type="OrthoDB" id="9813395at2"/>
<dbReference type="Proteomes" id="UP000198828">
    <property type="component" value="Unassembled WGS sequence"/>
</dbReference>
<evidence type="ECO:0000256" key="1">
    <source>
        <dbReference type="ARBA" id="ARBA00011738"/>
    </source>
</evidence>
<dbReference type="GO" id="GO:0016835">
    <property type="term" value="F:carbon-oxygen lyase activity"/>
    <property type="evidence" value="ECO:0007669"/>
    <property type="project" value="UniProtKB-UniRule"/>
</dbReference>
<keyword evidence="2 12" id="KW-0456">Lyase</keyword>
<comment type="miscellaneous">
    <text evidence="12">A lyase-type mechanism (elimination/hydration) is suggested for the cleavage of the lactyl ether bond of MurNAc 6-phosphate, with the formation of an alpha,beta-unsaturated aldehyde intermediate with (E)-stereochemistry, followed by the syn addition of water to give product.</text>
</comment>
<dbReference type="EC" id="4.2.1.126" evidence="8 12"/>
<dbReference type="GO" id="GO:0046348">
    <property type="term" value="P:amino sugar catabolic process"/>
    <property type="evidence" value="ECO:0007669"/>
    <property type="project" value="InterPro"/>
</dbReference>
<keyword evidence="3 12" id="KW-0119">Carbohydrate metabolism</keyword>
<comment type="pathway">
    <text evidence="6">Cell wall biogenesis.</text>
</comment>
<evidence type="ECO:0000313" key="15">
    <source>
        <dbReference type="Proteomes" id="UP000198828"/>
    </source>
</evidence>
<gene>
    <name evidence="12" type="primary">murQ</name>
    <name evidence="14" type="ORF">SAMN05660923_02800</name>
</gene>
<reference evidence="14 15" key="1">
    <citation type="submission" date="2016-10" db="EMBL/GenBank/DDBJ databases">
        <authorList>
            <person name="de Groot N.N."/>
        </authorList>
    </citation>
    <scope>NUCLEOTIDE SEQUENCE [LARGE SCALE GENOMIC DNA]</scope>
    <source>
        <strain evidence="14 15">DSM 23310</strain>
    </source>
</reference>
<proteinExistence type="inferred from homology"/>
<dbReference type="PANTHER" id="PTHR10088:SF4">
    <property type="entry name" value="GLUCOKINASE REGULATORY PROTEIN"/>
    <property type="match status" value="1"/>
</dbReference>
<dbReference type="CDD" id="cd05007">
    <property type="entry name" value="SIS_Etherase"/>
    <property type="match status" value="1"/>
</dbReference>
<evidence type="ECO:0000256" key="5">
    <source>
        <dbReference type="ARBA" id="ARBA00060595"/>
    </source>
</evidence>
<dbReference type="Gene3D" id="3.40.50.10490">
    <property type="entry name" value="Glucose-6-phosphate isomerase like protein, domain 1"/>
    <property type="match status" value="1"/>
</dbReference>
<accession>A0A1H3DZG9</accession>
<dbReference type="FunFam" id="1.10.8.1080:FF:000001">
    <property type="entry name" value="N-acetylmuramic acid 6-phosphate etherase"/>
    <property type="match status" value="1"/>
</dbReference>
<dbReference type="PANTHER" id="PTHR10088">
    <property type="entry name" value="GLUCOKINASE REGULATORY PROTEIN"/>
    <property type="match status" value="1"/>
</dbReference>
<evidence type="ECO:0000256" key="2">
    <source>
        <dbReference type="ARBA" id="ARBA00023239"/>
    </source>
</evidence>
<dbReference type="InterPro" id="IPR001347">
    <property type="entry name" value="SIS_dom"/>
</dbReference>
<evidence type="ECO:0000256" key="6">
    <source>
        <dbReference type="ARBA" id="ARBA00060672"/>
    </source>
</evidence>
<organism evidence="14 15">
    <name type="scientific">Tepidimicrobium xylanilyticum</name>
    <dbReference type="NCBI Taxonomy" id="1123352"/>
    <lineage>
        <taxon>Bacteria</taxon>
        <taxon>Bacillati</taxon>
        <taxon>Bacillota</taxon>
        <taxon>Tissierellia</taxon>
        <taxon>Tissierellales</taxon>
        <taxon>Tepidimicrobiaceae</taxon>
        <taxon>Tepidimicrobium</taxon>
    </lineage>
</organism>
<dbReference type="InterPro" id="IPR005486">
    <property type="entry name" value="Glucokinase_regulatory_CS"/>
</dbReference>
<evidence type="ECO:0000256" key="12">
    <source>
        <dbReference type="HAMAP-Rule" id="MF_00068"/>
    </source>
</evidence>
<dbReference type="PROSITE" id="PS01272">
    <property type="entry name" value="GCKR"/>
    <property type="match status" value="1"/>
</dbReference>
<evidence type="ECO:0000256" key="3">
    <source>
        <dbReference type="ARBA" id="ARBA00023277"/>
    </source>
</evidence>
<dbReference type="FunFam" id="3.40.50.10490:FF:000014">
    <property type="entry name" value="N-acetylmuramic acid 6-phosphate etherase"/>
    <property type="match status" value="1"/>
</dbReference>
<dbReference type="PROSITE" id="PS51464">
    <property type="entry name" value="SIS"/>
    <property type="match status" value="1"/>
</dbReference>
<name>A0A1H3DZG9_9FIRM</name>
<dbReference type="NCBIfam" id="NF003915">
    <property type="entry name" value="PRK05441.1"/>
    <property type="match status" value="1"/>
</dbReference>
<dbReference type="HAMAP" id="MF_00068">
    <property type="entry name" value="MurQ"/>
    <property type="match status" value="1"/>
</dbReference>
<dbReference type="GO" id="GO:0097173">
    <property type="term" value="P:N-acetylmuramic acid catabolic process"/>
    <property type="evidence" value="ECO:0007669"/>
    <property type="project" value="UniProtKB-UniPathway"/>
</dbReference>
<dbReference type="AlphaFoldDB" id="A0A1H3DZG9"/>
<dbReference type="GO" id="GO:0016803">
    <property type="term" value="F:ether hydrolase activity"/>
    <property type="evidence" value="ECO:0007669"/>
    <property type="project" value="TreeGrafter"/>
</dbReference>
<evidence type="ECO:0000256" key="7">
    <source>
        <dbReference type="ARBA" id="ARBA00061234"/>
    </source>
</evidence>
<dbReference type="InterPro" id="IPR046348">
    <property type="entry name" value="SIS_dom_sf"/>
</dbReference>
<feature type="active site" evidence="12">
    <location>
        <position position="111"/>
    </location>
</feature>
<dbReference type="SUPFAM" id="SSF53697">
    <property type="entry name" value="SIS domain"/>
    <property type="match status" value="1"/>
</dbReference>
<comment type="similarity">
    <text evidence="7 12">Belongs to the GCKR-like family. MurNAc-6-P etherase subfamily.</text>
</comment>
<dbReference type="NCBIfam" id="TIGR00274">
    <property type="entry name" value="N-acetylmuramic acid 6-phosphate etherase"/>
    <property type="match status" value="1"/>
</dbReference>
<keyword evidence="15" id="KW-1185">Reference proteome</keyword>
<evidence type="ECO:0000256" key="11">
    <source>
        <dbReference type="ARBA" id="ARBA00084049"/>
    </source>
</evidence>
<evidence type="ECO:0000256" key="9">
    <source>
        <dbReference type="ARBA" id="ARBA00070061"/>
    </source>
</evidence>
<dbReference type="GO" id="GO:0097367">
    <property type="term" value="F:carbohydrate derivative binding"/>
    <property type="evidence" value="ECO:0007669"/>
    <property type="project" value="InterPro"/>
</dbReference>
<comment type="pathway">
    <text evidence="12">Amino-sugar metabolism; N-acetylmuramate degradation.</text>
</comment>
<evidence type="ECO:0000259" key="13">
    <source>
        <dbReference type="PROSITE" id="PS51464"/>
    </source>
</evidence>
<dbReference type="RefSeq" id="WP_093754723.1">
    <property type="nucleotide sequence ID" value="NZ_BSYN01000005.1"/>
</dbReference>
<comment type="catalytic activity">
    <reaction evidence="4 12">
        <text>N-acetyl-D-muramate 6-phosphate + H2O = N-acetyl-D-glucosamine 6-phosphate + (R)-lactate</text>
        <dbReference type="Rhea" id="RHEA:26410"/>
        <dbReference type="ChEBI" id="CHEBI:15377"/>
        <dbReference type="ChEBI" id="CHEBI:16004"/>
        <dbReference type="ChEBI" id="CHEBI:57513"/>
        <dbReference type="ChEBI" id="CHEBI:58722"/>
        <dbReference type="EC" id="4.2.1.126"/>
    </reaction>
</comment>
<dbReference type="InterPro" id="IPR040190">
    <property type="entry name" value="MURQ/GCKR"/>
</dbReference>
<comment type="function">
    <text evidence="12">Specifically catalyzes the cleavage of the D-lactyl ether substituent of MurNAc 6-phosphate, producing GlcNAc 6-phosphate and D-lactate.</text>
</comment>
<dbReference type="Gene3D" id="1.10.8.1080">
    <property type="match status" value="1"/>
</dbReference>
<dbReference type="GO" id="GO:0009254">
    <property type="term" value="P:peptidoglycan turnover"/>
    <property type="evidence" value="ECO:0007669"/>
    <property type="project" value="TreeGrafter"/>
</dbReference>
<evidence type="ECO:0000313" key="14">
    <source>
        <dbReference type="EMBL" id="SDX71862.1"/>
    </source>
</evidence>
<evidence type="ECO:0000256" key="8">
    <source>
        <dbReference type="ARBA" id="ARBA00067056"/>
    </source>
</evidence>
<feature type="active site" description="Proton donor" evidence="12">
    <location>
        <position position="80"/>
    </location>
</feature>
<evidence type="ECO:0000256" key="4">
    <source>
        <dbReference type="ARBA" id="ARBA00051747"/>
    </source>
</evidence>
<sequence>MNLITEKSNIKSIGIDRKTISDILQIMNDEDKLVAYAVEKELPNIEKAVKEIIKSFKKGGRLIYIGAGTSGRLGILDASECPPTFSTDHDQVIGIIAGGLEAMTVAIEGAEDDVEAGKDDLQNIDLTEKDVVVGLTANGNTPYVLGALEYANSIGTTTVGVTCNEDSKITKVANIAITPVVGPEVIAGSTRLKAGTAQKMVLNMLSTASMIGLGKVYNNLMVDVNPTNSKLIDRATRIIMEATRVERKEAERYLELSKNKPKVAIVMIKKDCSYEEAVQLLEEHGGYVYKVLE</sequence>
<dbReference type="InterPro" id="IPR005488">
    <property type="entry name" value="Etherase_MurQ"/>
</dbReference>
<dbReference type="EMBL" id="FNNG01000017">
    <property type="protein sequence ID" value="SDX71862.1"/>
    <property type="molecule type" value="Genomic_DNA"/>
</dbReference>
<dbReference type="UniPathway" id="UPA00342"/>
<feature type="domain" description="SIS" evidence="13">
    <location>
        <begin position="52"/>
        <end position="215"/>
    </location>
</feature>
<dbReference type="Pfam" id="PF22645">
    <property type="entry name" value="GKRP_SIS_N"/>
    <property type="match status" value="1"/>
</dbReference>
<comment type="pathway">
    <text evidence="5">Amino-sugar metabolism; 1,6-anhydro-N-acetylmuramate degradation.</text>
</comment>
<comment type="subunit">
    <text evidence="1 12">Homodimer.</text>
</comment>
<evidence type="ECO:0000256" key="10">
    <source>
        <dbReference type="ARBA" id="ARBA00077905"/>
    </source>
</evidence>
<dbReference type="NCBIfam" id="NF009222">
    <property type="entry name" value="PRK12570.1"/>
    <property type="match status" value="1"/>
</dbReference>
<protein>
    <recommendedName>
        <fullName evidence="9 12">N-acetylmuramic acid 6-phosphate etherase</fullName>
        <shortName evidence="12">MurNAc-6-P etherase</shortName>
        <ecNumber evidence="8 12">4.2.1.126</ecNumber>
    </recommendedName>
    <alternativeName>
        <fullName evidence="11 12">N-acetylmuramic acid 6-phosphate hydrolase</fullName>
    </alternativeName>
    <alternativeName>
        <fullName evidence="10 12">N-acetylmuramic acid 6-phosphate lyase</fullName>
    </alternativeName>
</protein>